<sequence length="142" mass="16163">MPEIAGKKVSWIGVGMITLFVFICSTGSHYTLFWLLSKVDALGMDVGTNTALLWFSMGVTGFLLLVVLISLTGKRFVTDFPKQMRIIPYLVLFLLLFVTFYALDQWIPDIRFSIYPLLLFSLLLTMMFPVNAVSRIRKAIKQ</sequence>
<protein>
    <submittedName>
        <fullName evidence="2">Uncharacterized protein</fullName>
    </submittedName>
</protein>
<feature type="transmembrane region" description="Helical" evidence="1">
    <location>
        <begin position="52"/>
        <end position="72"/>
    </location>
</feature>
<dbReference type="AlphaFoldDB" id="A0A521D849"/>
<evidence type="ECO:0000256" key="1">
    <source>
        <dbReference type="SAM" id="Phobius"/>
    </source>
</evidence>
<keyword evidence="1" id="KW-0812">Transmembrane</keyword>
<dbReference type="Proteomes" id="UP000315636">
    <property type="component" value="Unassembled WGS sequence"/>
</dbReference>
<feature type="transmembrane region" description="Helical" evidence="1">
    <location>
        <begin position="84"/>
        <end position="102"/>
    </location>
</feature>
<dbReference type="EMBL" id="FXTI01000005">
    <property type="protein sequence ID" value="SMO67864.1"/>
    <property type="molecule type" value="Genomic_DNA"/>
</dbReference>
<accession>A0A521D849</accession>
<keyword evidence="3" id="KW-1185">Reference proteome</keyword>
<keyword evidence="1" id="KW-1133">Transmembrane helix</keyword>
<keyword evidence="1" id="KW-0472">Membrane</keyword>
<gene>
    <name evidence="2" type="ORF">SAMN06264849_105204</name>
</gene>
<feature type="transmembrane region" description="Helical" evidence="1">
    <location>
        <begin position="114"/>
        <end position="133"/>
    </location>
</feature>
<organism evidence="2 3">
    <name type="scientific">Melghirimyces algeriensis</name>
    <dbReference type="NCBI Taxonomy" id="910412"/>
    <lineage>
        <taxon>Bacteria</taxon>
        <taxon>Bacillati</taxon>
        <taxon>Bacillota</taxon>
        <taxon>Bacilli</taxon>
        <taxon>Bacillales</taxon>
        <taxon>Thermoactinomycetaceae</taxon>
        <taxon>Melghirimyces</taxon>
    </lineage>
</organism>
<reference evidence="2 3" key="1">
    <citation type="submission" date="2017-05" db="EMBL/GenBank/DDBJ databases">
        <authorList>
            <person name="Varghese N."/>
            <person name="Submissions S."/>
        </authorList>
    </citation>
    <scope>NUCLEOTIDE SEQUENCE [LARGE SCALE GENOMIC DNA]</scope>
    <source>
        <strain evidence="2 3">DSM 45474</strain>
    </source>
</reference>
<evidence type="ECO:0000313" key="2">
    <source>
        <dbReference type="EMBL" id="SMO67864.1"/>
    </source>
</evidence>
<feature type="transmembrane region" description="Helical" evidence="1">
    <location>
        <begin position="12"/>
        <end position="32"/>
    </location>
</feature>
<dbReference type="RefSeq" id="WP_142505524.1">
    <property type="nucleotide sequence ID" value="NZ_FXTI01000005.1"/>
</dbReference>
<name>A0A521D849_9BACL</name>
<evidence type="ECO:0000313" key="3">
    <source>
        <dbReference type="Proteomes" id="UP000315636"/>
    </source>
</evidence>
<proteinExistence type="predicted"/>